<dbReference type="RefSeq" id="WP_054210195.1">
    <property type="nucleotide sequence ID" value="NZ_LGSZ01000048.1"/>
</dbReference>
<dbReference type="NCBIfam" id="TIGR02122">
    <property type="entry name" value="TRAP_TAXI"/>
    <property type="match status" value="1"/>
</dbReference>
<accession>A0A0N1F3A9</accession>
<feature type="chain" id="PRO_5005870849" description="TAXI family TRAP transporter solute-binding subunit" evidence="1">
    <location>
        <begin position="24"/>
        <end position="327"/>
    </location>
</feature>
<organism evidence="2 3">
    <name type="scientific">Bosea vaviloviae</name>
    <dbReference type="NCBI Taxonomy" id="1526658"/>
    <lineage>
        <taxon>Bacteria</taxon>
        <taxon>Pseudomonadati</taxon>
        <taxon>Pseudomonadota</taxon>
        <taxon>Alphaproteobacteria</taxon>
        <taxon>Hyphomicrobiales</taxon>
        <taxon>Boseaceae</taxon>
        <taxon>Bosea</taxon>
    </lineage>
</organism>
<dbReference type="PATRIC" id="fig|1526658.3.peg.85"/>
<feature type="signal peptide" evidence="1">
    <location>
        <begin position="1"/>
        <end position="23"/>
    </location>
</feature>
<dbReference type="InterPro" id="IPR011852">
    <property type="entry name" value="TRAP_TAXI"/>
</dbReference>
<reference evidence="2 3" key="1">
    <citation type="submission" date="2015-07" db="EMBL/GenBank/DDBJ databases">
        <title>Whole genome sequencing of Bosea vaviloviae isolated from cave pool.</title>
        <authorList>
            <person name="Tan N.E.H."/>
            <person name="Lee Y.P."/>
            <person name="Gan H.M."/>
            <person name="Barton H."/>
            <person name="Savka M.A."/>
        </authorList>
    </citation>
    <scope>NUCLEOTIDE SEQUENCE [LARGE SCALE GENOMIC DNA]</scope>
    <source>
        <strain evidence="2 3">SD260</strain>
    </source>
</reference>
<dbReference type="AlphaFoldDB" id="A0A0N1F3A9"/>
<evidence type="ECO:0000313" key="3">
    <source>
        <dbReference type="Proteomes" id="UP000037822"/>
    </source>
</evidence>
<dbReference type="Pfam" id="PF16868">
    <property type="entry name" value="NMT1_3"/>
    <property type="match status" value="1"/>
</dbReference>
<dbReference type="SUPFAM" id="SSF53850">
    <property type="entry name" value="Periplasmic binding protein-like II"/>
    <property type="match status" value="1"/>
</dbReference>
<keyword evidence="3" id="KW-1185">Reference proteome</keyword>
<protein>
    <recommendedName>
        <fullName evidence="4">TAXI family TRAP transporter solute-binding subunit</fullName>
    </recommendedName>
</protein>
<dbReference type="PANTHER" id="PTHR42941">
    <property type="entry name" value="SLL1037 PROTEIN"/>
    <property type="match status" value="1"/>
</dbReference>
<evidence type="ECO:0008006" key="4">
    <source>
        <dbReference type="Google" id="ProtNLM"/>
    </source>
</evidence>
<gene>
    <name evidence="2" type="ORF">AE618_16695</name>
</gene>
<dbReference type="PANTHER" id="PTHR42941:SF1">
    <property type="entry name" value="SLL1037 PROTEIN"/>
    <property type="match status" value="1"/>
</dbReference>
<evidence type="ECO:0000256" key="1">
    <source>
        <dbReference type="SAM" id="SignalP"/>
    </source>
</evidence>
<evidence type="ECO:0000313" key="2">
    <source>
        <dbReference type="EMBL" id="KPH79538.1"/>
    </source>
</evidence>
<sequence length="327" mass="34289">MKRLAIATILAASLGLCAGLSQAQTAATKKITLTGGSVGGAWSAIGNAIGETIRRESPGASFGYEPGREAANIQLVSTGKVELGIAHAQLIKRAQAGEEPFKAPITNLRAIALIDPTAAVQILVREDAGIESFESILAAKKPVRIALNQRGTLMAVTGEEVFKAYGITAKDIEGWGGRIHHVDYNAGLEMMKNGQVDVIINMLAFPSGQINSATREMKVKMLGISPEATAKLGALLGTAPITVPAGTYAFQPAAVPTITGSVVLFASAEMKNEDAALIVDGMIKHFDYLRQAHAMMARLEPVNLTQTAPLALHPGAEAAYRKAGLLK</sequence>
<name>A0A0N1F3A9_9HYPH</name>
<dbReference type="Gene3D" id="3.40.190.10">
    <property type="entry name" value="Periplasmic binding protein-like II"/>
    <property type="match status" value="2"/>
</dbReference>
<comment type="caution">
    <text evidence="2">The sequence shown here is derived from an EMBL/GenBank/DDBJ whole genome shotgun (WGS) entry which is preliminary data.</text>
</comment>
<proteinExistence type="predicted"/>
<dbReference type="Proteomes" id="UP000037822">
    <property type="component" value="Unassembled WGS sequence"/>
</dbReference>
<keyword evidence="1" id="KW-0732">Signal</keyword>
<dbReference type="EMBL" id="LGSZ01000048">
    <property type="protein sequence ID" value="KPH79538.1"/>
    <property type="molecule type" value="Genomic_DNA"/>
</dbReference>